<sequence>MLGQNIWKAFPGLVGTGFEQKYRQVAQEGIALSFNEYYAPLKAYFKGHVHPSGDGIVVFLSDVTEQRSLDLELRKVEERYRLAARSTTEGVWDRDMLTDQIYYSARWQEIVGLPAVDFIGTSADWENRVHPKDLLLGQQAQREMEEQNTLEFRTEYRMRHEDRGWIWVRNEGIIIRDQENRPTRKVGSMKEITSEKSIEPLTGLPNRASSVEQIDHRMEMPSKEQATFAVIVVGLDVFNRINDSFGRASGDAILIEIARRLDSTIQKDPLSIAGRITGDEFVVLLGRIAGVDDAITYANLLQHVLSTPIEHQHQFLTISASIGIAMGDEGYHSAETMLEDAEVAMHQAKRAGKAQCILFGAHMRERTRRRVELETDLRGAFQRNEFILHYQPKVLLETGKLVGFEALVRWQHPVKGMISPAEFIPYAEETGLIIDIGRWTLRNAIRQAKVWRDSGLVAPDVTMAVNLSTKQFERPGLIAEIAKKLAEEDFPADCLTLEVTESALMDNIAGAKKSLDGLRSLGVHLDLDDFGTGYSSLSYLNRLPFDSLKIDQSFVHELTDSQESKAIAQSILQLGRTLNMTVIAEGIETAEQSLLLMQVGCLYGQGYLFSKPLDAEGIRELLTASPGMGLQSHLLLPNDLPEMPFTTEK</sequence>
<dbReference type="EMBL" id="CP002467">
    <property type="protein sequence ID" value="ADV81300.1"/>
    <property type="molecule type" value="Genomic_DNA"/>
</dbReference>
<evidence type="ECO:0000313" key="5">
    <source>
        <dbReference type="Proteomes" id="UP000006844"/>
    </source>
</evidence>
<dbReference type="OrthoDB" id="101222at2"/>
<name>E8V325_TERSS</name>
<evidence type="ECO:0000259" key="3">
    <source>
        <dbReference type="PROSITE" id="PS50887"/>
    </source>
</evidence>
<feature type="domain" description="EAL" evidence="2">
    <location>
        <begin position="370"/>
        <end position="626"/>
    </location>
</feature>
<organism evidence="4 5">
    <name type="scientific">Terriglobus saanensis (strain ATCC BAA-1853 / DSM 23119 / SP1PR4)</name>
    <dbReference type="NCBI Taxonomy" id="401053"/>
    <lineage>
        <taxon>Bacteria</taxon>
        <taxon>Pseudomonadati</taxon>
        <taxon>Acidobacteriota</taxon>
        <taxon>Terriglobia</taxon>
        <taxon>Terriglobales</taxon>
        <taxon>Acidobacteriaceae</taxon>
        <taxon>Terriglobus</taxon>
    </lineage>
</organism>
<dbReference type="HOGENOM" id="CLU_000445_70_20_0"/>
<keyword evidence="5" id="KW-1185">Reference proteome</keyword>
<dbReference type="Pfam" id="PF00563">
    <property type="entry name" value="EAL"/>
    <property type="match status" value="1"/>
</dbReference>
<dbReference type="InterPro" id="IPR000160">
    <property type="entry name" value="GGDEF_dom"/>
</dbReference>
<dbReference type="Pfam" id="PF08447">
    <property type="entry name" value="PAS_3"/>
    <property type="match status" value="1"/>
</dbReference>
<feature type="domain" description="PAS" evidence="1">
    <location>
        <begin position="76"/>
        <end position="148"/>
    </location>
</feature>
<dbReference type="PROSITE" id="PS50112">
    <property type="entry name" value="PAS"/>
    <property type="match status" value="1"/>
</dbReference>
<dbReference type="eggNOG" id="COG5001">
    <property type="taxonomic scope" value="Bacteria"/>
</dbReference>
<evidence type="ECO:0000259" key="2">
    <source>
        <dbReference type="PROSITE" id="PS50883"/>
    </source>
</evidence>
<dbReference type="PROSITE" id="PS50887">
    <property type="entry name" value="GGDEF"/>
    <property type="match status" value="1"/>
</dbReference>
<dbReference type="CDD" id="cd01948">
    <property type="entry name" value="EAL"/>
    <property type="match status" value="1"/>
</dbReference>
<dbReference type="InterPro" id="IPR029787">
    <property type="entry name" value="Nucleotide_cyclase"/>
</dbReference>
<dbReference type="KEGG" id="tsa:AciPR4_0465"/>
<dbReference type="PANTHER" id="PTHR44757">
    <property type="entry name" value="DIGUANYLATE CYCLASE DGCP"/>
    <property type="match status" value="1"/>
</dbReference>
<dbReference type="SMART" id="SM00091">
    <property type="entry name" value="PAS"/>
    <property type="match status" value="1"/>
</dbReference>
<dbReference type="AlphaFoldDB" id="E8V325"/>
<accession>E8V325</accession>
<dbReference type="SMART" id="SM00052">
    <property type="entry name" value="EAL"/>
    <property type="match status" value="1"/>
</dbReference>
<dbReference type="InterPro" id="IPR035919">
    <property type="entry name" value="EAL_sf"/>
</dbReference>
<gene>
    <name evidence="4" type="ordered locus">AciPR4_0465</name>
</gene>
<dbReference type="Gene3D" id="3.20.20.450">
    <property type="entry name" value="EAL domain"/>
    <property type="match status" value="1"/>
</dbReference>
<dbReference type="SMART" id="SM00086">
    <property type="entry name" value="PAC"/>
    <property type="match status" value="1"/>
</dbReference>
<dbReference type="CDD" id="cd00130">
    <property type="entry name" value="PAS"/>
    <property type="match status" value="1"/>
</dbReference>
<dbReference type="SUPFAM" id="SSF55073">
    <property type="entry name" value="Nucleotide cyclase"/>
    <property type="match status" value="1"/>
</dbReference>
<dbReference type="Pfam" id="PF00990">
    <property type="entry name" value="GGDEF"/>
    <property type="match status" value="1"/>
</dbReference>
<dbReference type="InterPro" id="IPR001610">
    <property type="entry name" value="PAC"/>
</dbReference>
<protein>
    <submittedName>
        <fullName evidence="4">Diguanylate cyclase/phosphodiesterase with PAS/PAC sensor(S)</fullName>
    </submittedName>
</protein>
<dbReference type="STRING" id="401053.AciPR4_0465"/>
<dbReference type="InterPro" id="IPR013655">
    <property type="entry name" value="PAS_fold_3"/>
</dbReference>
<dbReference type="InterPro" id="IPR043128">
    <property type="entry name" value="Rev_trsase/Diguanyl_cyclase"/>
</dbReference>
<reference evidence="4 5" key="1">
    <citation type="journal article" date="2012" name="Stand. Genomic Sci.">
        <title>Complete genome sequence of Terriglobus saanensis type strain SP1PR4(T), an Acidobacteria from tundra soil.</title>
        <authorList>
            <person name="Rawat S.R."/>
            <person name="Mannisto M.K."/>
            <person name="Starovoytov V."/>
            <person name="Goodwin L."/>
            <person name="Nolan M."/>
            <person name="Hauser L."/>
            <person name="Land M."/>
            <person name="Davenport K.W."/>
            <person name="Woyke T."/>
            <person name="Haggblom M.M."/>
        </authorList>
    </citation>
    <scope>NUCLEOTIDE SEQUENCE</scope>
    <source>
        <strain evidence="5">ATCC BAA-1853 / DSM 23119 / SP1PR4</strain>
    </source>
</reference>
<dbReference type="SUPFAM" id="SSF55785">
    <property type="entry name" value="PYP-like sensor domain (PAS domain)"/>
    <property type="match status" value="1"/>
</dbReference>
<dbReference type="InterPro" id="IPR052155">
    <property type="entry name" value="Biofilm_reg_signaling"/>
</dbReference>
<dbReference type="InterPro" id="IPR000014">
    <property type="entry name" value="PAS"/>
</dbReference>
<dbReference type="Proteomes" id="UP000006844">
    <property type="component" value="Chromosome"/>
</dbReference>
<dbReference type="NCBIfam" id="TIGR00254">
    <property type="entry name" value="GGDEF"/>
    <property type="match status" value="1"/>
</dbReference>
<dbReference type="Gene3D" id="3.30.450.20">
    <property type="entry name" value="PAS domain"/>
    <property type="match status" value="2"/>
</dbReference>
<dbReference type="InterPro" id="IPR035965">
    <property type="entry name" value="PAS-like_dom_sf"/>
</dbReference>
<dbReference type="PANTHER" id="PTHR44757:SF2">
    <property type="entry name" value="BIOFILM ARCHITECTURE MAINTENANCE PROTEIN MBAA"/>
    <property type="match status" value="1"/>
</dbReference>
<dbReference type="Gene3D" id="3.30.70.270">
    <property type="match status" value="1"/>
</dbReference>
<evidence type="ECO:0000259" key="1">
    <source>
        <dbReference type="PROSITE" id="PS50112"/>
    </source>
</evidence>
<evidence type="ECO:0000313" key="4">
    <source>
        <dbReference type="EMBL" id="ADV81300.1"/>
    </source>
</evidence>
<dbReference type="CDD" id="cd01949">
    <property type="entry name" value="GGDEF"/>
    <property type="match status" value="1"/>
</dbReference>
<dbReference type="RefSeq" id="WP_013567033.1">
    <property type="nucleotide sequence ID" value="NC_014963.1"/>
</dbReference>
<dbReference type="PROSITE" id="PS50883">
    <property type="entry name" value="EAL"/>
    <property type="match status" value="1"/>
</dbReference>
<proteinExistence type="predicted"/>
<dbReference type="InterPro" id="IPR001633">
    <property type="entry name" value="EAL_dom"/>
</dbReference>
<feature type="domain" description="GGDEF" evidence="3">
    <location>
        <begin position="226"/>
        <end position="361"/>
    </location>
</feature>
<dbReference type="SUPFAM" id="SSF141868">
    <property type="entry name" value="EAL domain-like"/>
    <property type="match status" value="1"/>
</dbReference>
<dbReference type="SMART" id="SM00267">
    <property type="entry name" value="GGDEF"/>
    <property type="match status" value="1"/>
</dbReference>
<dbReference type="FunFam" id="3.20.20.450:FF:000001">
    <property type="entry name" value="Cyclic di-GMP phosphodiesterase yahA"/>
    <property type="match status" value="1"/>
</dbReference>